<reference evidence="1 2" key="1">
    <citation type="submission" date="2018-06" db="EMBL/GenBank/DDBJ databases">
        <title>Comparative genomics reveals the genomic features of Rhizophagus irregularis, R. cerebriforme, R. diaphanum and Gigaspora rosea, and their symbiotic lifestyle signature.</title>
        <authorList>
            <person name="Morin E."/>
            <person name="San Clemente H."/>
            <person name="Chen E.C.H."/>
            <person name="De La Providencia I."/>
            <person name="Hainaut M."/>
            <person name="Kuo A."/>
            <person name="Kohler A."/>
            <person name="Murat C."/>
            <person name="Tang N."/>
            <person name="Roy S."/>
            <person name="Loubradou J."/>
            <person name="Henrissat B."/>
            <person name="Grigoriev I.V."/>
            <person name="Corradi N."/>
            <person name="Roux C."/>
            <person name="Martin F.M."/>
        </authorList>
    </citation>
    <scope>NUCLEOTIDE SEQUENCE [LARGE SCALE GENOMIC DNA]</scope>
    <source>
        <strain evidence="1 2">DAOM 194757</strain>
    </source>
</reference>
<sequence length="230" mass="26718">MTVVCEEGAHDEMSNNNARKDCEQCKNHPKCVQEAPLICNNCLHKVLEKEFDNRSSRNVLIDEFIQNAQQSLSYIRYPEWIPYNFFTKIKCNNRGEFCAVIFAKWNQGAKTMQTSNNMRHYFQSDPYAVVLKKLKNMNQLSLIEKQHQDLRNCYTLYGITQNPSTLEYMLVELTSVCGFSTVYSAKWNKGAKCFSVIDGDKYHTRSEPCAVDLKQLNSRKDTVHLFLKEV</sequence>
<organism evidence="1 2">
    <name type="scientific">Gigaspora rosea</name>
    <dbReference type="NCBI Taxonomy" id="44941"/>
    <lineage>
        <taxon>Eukaryota</taxon>
        <taxon>Fungi</taxon>
        <taxon>Fungi incertae sedis</taxon>
        <taxon>Mucoromycota</taxon>
        <taxon>Glomeromycotina</taxon>
        <taxon>Glomeromycetes</taxon>
        <taxon>Diversisporales</taxon>
        <taxon>Gigasporaceae</taxon>
        <taxon>Gigaspora</taxon>
    </lineage>
</organism>
<dbReference type="STRING" id="44941.A0A397VQK1"/>
<dbReference type="Proteomes" id="UP000266673">
    <property type="component" value="Unassembled WGS sequence"/>
</dbReference>
<evidence type="ECO:0000313" key="1">
    <source>
        <dbReference type="EMBL" id="RIB24805.1"/>
    </source>
</evidence>
<keyword evidence="2" id="KW-1185">Reference proteome</keyword>
<dbReference type="OrthoDB" id="2376870at2759"/>
<proteinExistence type="predicted"/>
<comment type="caution">
    <text evidence="1">The sequence shown here is derived from an EMBL/GenBank/DDBJ whole genome shotgun (WGS) entry which is preliminary data.</text>
</comment>
<dbReference type="EMBL" id="QKWP01000200">
    <property type="protein sequence ID" value="RIB24805.1"/>
    <property type="molecule type" value="Genomic_DNA"/>
</dbReference>
<accession>A0A397VQK1</accession>
<dbReference type="AlphaFoldDB" id="A0A397VQK1"/>
<gene>
    <name evidence="1" type="ORF">C2G38_2167584</name>
</gene>
<evidence type="ECO:0000313" key="2">
    <source>
        <dbReference type="Proteomes" id="UP000266673"/>
    </source>
</evidence>
<protein>
    <submittedName>
        <fullName evidence="1">Uncharacterized protein</fullName>
    </submittedName>
</protein>
<name>A0A397VQK1_9GLOM</name>